<evidence type="ECO:0000313" key="1">
    <source>
        <dbReference type="EMBL" id="GGM26984.1"/>
    </source>
</evidence>
<dbReference type="EMBL" id="BMNB01000003">
    <property type="protein sequence ID" value="GGM26984.1"/>
    <property type="molecule type" value="Genomic_DNA"/>
</dbReference>
<accession>A0A917WTC5</accession>
<sequence length="282" mass="30937">MEPPVSYIAFHTVEQTGYISGAERAHVDILVRDTAAQHRRNLFGHDSPERPSLLRKAVNWRTDILDGDDFDQWSDTAIAVDDGQLHAILPGGPTAERTLSIDLNTVITHGTPAVQLAAHISAHCEVHAFIEGEDRAWFADQIDAAVQAGVLRQGMSCYRQRAGHPNGWAEVAELARSTDSGPIVMSYSVCDWFPNKDIAAWPDSLPDQDEDPDGFDAAEQSWIALTPAERWEQAVAGLRRKAETAWLLRISPDNLAAAAFGTETPLTWHDIAAAWRGQTVSA</sequence>
<name>A0A917WTC5_9ACTN</name>
<evidence type="ECO:0000313" key="2">
    <source>
        <dbReference type="Proteomes" id="UP000608890"/>
    </source>
</evidence>
<reference evidence="1" key="2">
    <citation type="submission" date="2020-09" db="EMBL/GenBank/DDBJ databases">
        <authorList>
            <person name="Sun Q."/>
            <person name="Zhou Y."/>
        </authorList>
    </citation>
    <scope>NUCLEOTIDE SEQUENCE</scope>
    <source>
        <strain evidence="1">CGMCC 4.7312</strain>
    </source>
</reference>
<proteinExistence type="predicted"/>
<reference evidence="1" key="1">
    <citation type="journal article" date="2014" name="Int. J. Syst. Evol. Microbiol.">
        <title>Complete genome sequence of Corynebacterium casei LMG S-19264T (=DSM 44701T), isolated from a smear-ripened cheese.</title>
        <authorList>
            <consortium name="US DOE Joint Genome Institute (JGI-PGF)"/>
            <person name="Walter F."/>
            <person name="Albersmeier A."/>
            <person name="Kalinowski J."/>
            <person name="Ruckert C."/>
        </authorList>
    </citation>
    <scope>NUCLEOTIDE SEQUENCE</scope>
    <source>
        <strain evidence="1">CGMCC 4.7312</strain>
    </source>
</reference>
<organism evidence="1 2">
    <name type="scientific">Micromonospora sonchi</name>
    <dbReference type="NCBI Taxonomy" id="1763543"/>
    <lineage>
        <taxon>Bacteria</taxon>
        <taxon>Bacillati</taxon>
        <taxon>Actinomycetota</taxon>
        <taxon>Actinomycetes</taxon>
        <taxon>Micromonosporales</taxon>
        <taxon>Micromonosporaceae</taxon>
        <taxon>Micromonospora</taxon>
    </lineage>
</organism>
<protein>
    <submittedName>
        <fullName evidence="1">Uncharacterized protein</fullName>
    </submittedName>
</protein>
<keyword evidence="2" id="KW-1185">Reference proteome</keyword>
<dbReference type="AlphaFoldDB" id="A0A917WTC5"/>
<dbReference type="Proteomes" id="UP000608890">
    <property type="component" value="Unassembled WGS sequence"/>
</dbReference>
<comment type="caution">
    <text evidence="1">The sequence shown here is derived from an EMBL/GenBank/DDBJ whole genome shotgun (WGS) entry which is preliminary data.</text>
</comment>
<gene>
    <name evidence="1" type="ORF">GCM10011608_09750</name>
</gene>